<comment type="caution">
    <text evidence="5">The sequence shown here is derived from an EMBL/GenBank/DDBJ whole genome shotgun (WGS) entry which is preliminary data.</text>
</comment>
<dbReference type="PANTHER" id="PTHR43101">
    <property type="entry name" value="BETA-FRUCTOSIDASE"/>
    <property type="match status" value="1"/>
</dbReference>
<evidence type="ECO:0000256" key="3">
    <source>
        <dbReference type="ARBA" id="ARBA00023295"/>
    </source>
</evidence>
<dbReference type="CDD" id="cd18609">
    <property type="entry name" value="GH32-like"/>
    <property type="match status" value="1"/>
</dbReference>
<evidence type="ECO:0000259" key="4">
    <source>
        <dbReference type="Pfam" id="PF00251"/>
    </source>
</evidence>
<dbReference type="Gene3D" id="2.115.10.20">
    <property type="entry name" value="Glycosyl hydrolase domain, family 43"/>
    <property type="match status" value="1"/>
</dbReference>
<dbReference type="InterPro" id="IPR023296">
    <property type="entry name" value="Glyco_hydro_beta-prop_sf"/>
</dbReference>
<dbReference type="PANTHER" id="PTHR43101:SF1">
    <property type="entry name" value="BETA-FRUCTOSIDASE"/>
    <property type="match status" value="1"/>
</dbReference>
<protein>
    <submittedName>
        <fullName evidence="5">Glycosyl hydrolase family 32</fullName>
    </submittedName>
</protein>
<gene>
    <name evidence="5" type="ORF">G3T37_13180</name>
</gene>
<dbReference type="GO" id="GO:0016798">
    <property type="term" value="F:hydrolase activity, acting on glycosyl bonds"/>
    <property type="evidence" value="ECO:0007669"/>
    <property type="project" value="UniProtKB-KW"/>
</dbReference>
<dbReference type="RefSeq" id="WP_163474347.1">
    <property type="nucleotide sequence ID" value="NZ_JAAGWZ010000004.1"/>
</dbReference>
<comment type="similarity">
    <text evidence="1">Belongs to the glycosyl hydrolase 32 family.</text>
</comment>
<dbReference type="Pfam" id="PF00251">
    <property type="entry name" value="Glyco_hydro_32N"/>
    <property type="match status" value="1"/>
</dbReference>
<dbReference type="SUPFAM" id="SSF75005">
    <property type="entry name" value="Arabinanase/levansucrase/invertase"/>
    <property type="match status" value="1"/>
</dbReference>
<dbReference type="InterPro" id="IPR013148">
    <property type="entry name" value="Glyco_hydro_32_N"/>
</dbReference>
<dbReference type="EMBL" id="JAAGWZ010000004">
    <property type="protein sequence ID" value="NEM92304.1"/>
    <property type="molecule type" value="Genomic_DNA"/>
</dbReference>
<name>A0A7C9TTH5_9MICO</name>
<dbReference type="Proteomes" id="UP000479756">
    <property type="component" value="Unassembled WGS sequence"/>
</dbReference>
<dbReference type="InterPro" id="IPR051214">
    <property type="entry name" value="GH32_Enzymes"/>
</dbReference>
<keyword evidence="3" id="KW-0326">Glycosidase</keyword>
<proteinExistence type="inferred from homology"/>
<evidence type="ECO:0000256" key="2">
    <source>
        <dbReference type="ARBA" id="ARBA00022801"/>
    </source>
</evidence>
<keyword evidence="2 5" id="KW-0378">Hydrolase</keyword>
<feature type="domain" description="Glycosyl hydrolase family 32 N-terminal" evidence="4">
    <location>
        <begin position="21"/>
        <end position="216"/>
    </location>
</feature>
<reference evidence="5 6" key="1">
    <citation type="journal article" date="2014" name="Int. J. Syst. Evol. Microbiol.">
        <title>Description of Galbitalea soli gen. nov., sp. nov., and Frondihabitans sucicola sp. nov.</title>
        <authorList>
            <person name="Kim S.J."/>
            <person name="Lim J.M."/>
            <person name="Ahn J.H."/>
            <person name="Weon H.Y."/>
            <person name="Hamada M."/>
            <person name="Suzuki K."/>
            <person name="Ahn T.Y."/>
            <person name="Kwon S.W."/>
        </authorList>
    </citation>
    <scope>NUCLEOTIDE SEQUENCE [LARGE SCALE GENOMIC DNA]</scope>
    <source>
        <strain evidence="5 6">NBRC 108727</strain>
    </source>
</reference>
<sequence length="318" mass="35356">MLRLASDWVWDFWIADDGVDFHLFFLHASRSLGDQHKRHRNARVGHATSIDLSNWTVHPDVLGPGHTGDFDQTAAWTGSVVRGDDGLWRMFYTGASFASEWPVFTNTQTVGVATSVDLFHWERRREPIVTADARWYETLGTSSWPEEAWRDPWVYRDTDGLWHMLLTARANSGPDDDRGVIGHATSLDLDTWVVTPPLSAPGLGFQHLEVPQLVVAPDGRRSIVFSAPTDMLSHAAQERGLVGGIWAMGVGEPETLRLLAPQNYYSGRVIRDRAGADHLMVVLNVDSAGEFPGEISDPIPLAFRDGIPYLHETAALPL</sequence>
<evidence type="ECO:0000313" key="5">
    <source>
        <dbReference type="EMBL" id="NEM92304.1"/>
    </source>
</evidence>
<accession>A0A7C9TTH5</accession>
<dbReference type="AlphaFoldDB" id="A0A7C9TTH5"/>
<evidence type="ECO:0000256" key="1">
    <source>
        <dbReference type="ARBA" id="ARBA00009902"/>
    </source>
</evidence>
<organism evidence="5 6">
    <name type="scientific">Galbitalea soli</name>
    <dbReference type="NCBI Taxonomy" id="1268042"/>
    <lineage>
        <taxon>Bacteria</taxon>
        <taxon>Bacillati</taxon>
        <taxon>Actinomycetota</taxon>
        <taxon>Actinomycetes</taxon>
        <taxon>Micrococcales</taxon>
        <taxon>Microbacteriaceae</taxon>
        <taxon>Galbitalea</taxon>
    </lineage>
</organism>
<keyword evidence="6" id="KW-1185">Reference proteome</keyword>
<evidence type="ECO:0000313" key="6">
    <source>
        <dbReference type="Proteomes" id="UP000479756"/>
    </source>
</evidence>